<comment type="subcellular location">
    <subcellularLocation>
        <location evidence="1">Cytoplasm</location>
    </subcellularLocation>
</comment>
<protein>
    <recommendedName>
        <fullName evidence="4">Protein-L-isoaspartate O-methyltransferase</fullName>
        <ecNumber evidence="3">2.1.1.77</ecNumber>
    </recommendedName>
    <alternativeName>
        <fullName evidence="11">L-isoaspartyl protein carboxyl methyltransferase</fullName>
    </alternativeName>
    <alternativeName>
        <fullName evidence="9">Protein L-isoaspartyl methyltransferase</fullName>
    </alternativeName>
    <alternativeName>
        <fullName evidence="10">Protein-beta-aspartate methyltransferase</fullName>
    </alternativeName>
</protein>
<dbReference type="GO" id="GO:0032259">
    <property type="term" value="P:methylation"/>
    <property type="evidence" value="ECO:0007669"/>
    <property type="project" value="UniProtKB-KW"/>
</dbReference>
<evidence type="ECO:0000313" key="12">
    <source>
        <dbReference type="EMBL" id="QSB17497.1"/>
    </source>
</evidence>
<evidence type="ECO:0000256" key="2">
    <source>
        <dbReference type="ARBA" id="ARBA00005369"/>
    </source>
</evidence>
<evidence type="ECO:0000256" key="9">
    <source>
        <dbReference type="ARBA" id="ARBA00030757"/>
    </source>
</evidence>
<keyword evidence="5" id="KW-0963">Cytoplasm</keyword>
<comment type="similarity">
    <text evidence="2">Belongs to the methyltransferase superfamily. L-isoaspartyl/D-aspartyl protein methyltransferase family.</text>
</comment>
<sequence>MIRSEAVEAAFRRVPRHLFVPAGTSIEEAYSADAAPPTKKDVEGQIISSVSAPFLQAQMLEQAQLHPGASVLEIGSGGYNAALIAEVVGPAGRVVSVDIDPDVTAWAREALDASGYGNRVETVCADAEHGLAGSSVFDAIIVTVGAWDIPPAWLTQLDHDGTLSVPLRMNGVTRSIAFARQADHLASTSAEVCGFVPMQGLGERRERVLQLPDGHGRYVRLRFDTGAPEDPNLLDGVLADMKVRVWSGVEFPNGVSFADLHLWNACFLPGFCKVAADEGTELAQDRKSWFPFGCVFIDSFAYLAVRPAMDGAGIEFGAGAYGPNGEQAAAAMVEQIQAWDRRARRGPVPTFGFWPDGSDRSHIPDHVALLEKHHGLVTVSWPRASRP</sequence>
<accession>A0A895YI27</accession>
<dbReference type="InterPro" id="IPR027573">
    <property type="entry name" value="Methyltran_FxLD"/>
</dbReference>
<keyword evidence="7" id="KW-0808">Transferase</keyword>
<evidence type="ECO:0000256" key="3">
    <source>
        <dbReference type="ARBA" id="ARBA00011890"/>
    </source>
</evidence>
<dbReference type="InterPro" id="IPR000682">
    <property type="entry name" value="PCMT"/>
</dbReference>
<dbReference type="Gene3D" id="3.40.50.150">
    <property type="entry name" value="Vaccinia Virus protein VP39"/>
    <property type="match status" value="1"/>
</dbReference>
<dbReference type="GO" id="GO:0004719">
    <property type="term" value="F:protein-L-isoaspartate (D-aspartate) O-methyltransferase activity"/>
    <property type="evidence" value="ECO:0007669"/>
    <property type="project" value="UniProtKB-EC"/>
</dbReference>
<dbReference type="PANTHER" id="PTHR11579:SF0">
    <property type="entry name" value="PROTEIN-L-ISOASPARTATE(D-ASPARTATE) O-METHYLTRANSFERASE"/>
    <property type="match status" value="1"/>
</dbReference>
<keyword evidence="13" id="KW-1185">Reference proteome</keyword>
<evidence type="ECO:0000313" key="13">
    <source>
        <dbReference type="Proteomes" id="UP000662857"/>
    </source>
</evidence>
<dbReference type="EC" id="2.1.1.77" evidence="3"/>
<dbReference type="GO" id="GO:0005737">
    <property type="term" value="C:cytoplasm"/>
    <property type="evidence" value="ECO:0007669"/>
    <property type="project" value="UniProtKB-SubCell"/>
</dbReference>
<evidence type="ECO:0000256" key="7">
    <source>
        <dbReference type="ARBA" id="ARBA00022679"/>
    </source>
</evidence>
<dbReference type="KEGG" id="nhy:JQS43_21940"/>
<evidence type="ECO:0000256" key="6">
    <source>
        <dbReference type="ARBA" id="ARBA00022603"/>
    </source>
</evidence>
<dbReference type="CDD" id="cd02440">
    <property type="entry name" value="AdoMet_MTases"/>
    <property type="match status" value="1"/>
</dbReference>
<evidence type="ECO:0000256" key="4">
    <source>
        <dbReference type="ARBA" id="ARBA00013346"/>
    </source>
</evidence>
<dbReference type="Pfam" id="PF01135">
    <property type="entry name" value="PCMT"/>
    <property type="match status" value="1"/>
</dbReference>
<name>A0A895YI27_9ACTN</name>
<dbReference type="InterPro" id="IPR029063">
    <property type="entry name" value="SAM-dependent_MTases_sf"/>
</dbReference>
<dbReference type="Proteomes" id="UP000662857">
    <property type="component" value="Chromosome"/>
</dbReference>
<evidence type="ECO:0000256" key="1">
    <source>
        <dbReference type="ARBA" id="ARBA00004496"/>
    </source>
</evidence>
<proteinExistence type="inferred from homology"/>
<organism evidence="12 13">
    <name type="scientific">Natronosporangium hydrolyticum</name>
    <dbReference type="NCBI Taxonomy" id="2811111"/>
    <lineage>
        <taxon>Bacteria</taxon>
        <taxon>Bacillati</taxon>
        <taxon>Actinomycetota</taxon>
        <taxon>Actinomycetes</taxon>
        <taxon>Micromonosporales</taxon>
        <taxon>Micromonosporaceae</taxon>
        <taxon>Natronosporangium</taxon>
    </lineage>
</organism>
<dbReference type="AlphaFoldDB" id="A0A895YI27"/>
<evidence type="ECO:0000256" key="10">
    <source>
        <dbReference type="ARBA" id="ARBA00031323"/>
    </source>
</evidence>
<dbReference type="SUPFAM" id="SSF53335">
    <property type="entry name" value="S-adenosyl-L-methionine-dependent methyltransferases"/>
    <property type="match status" value="1"/>
</dbReference>
<dbReference type="PANTHER" id="PTHR11579">
    <property type="entry name" value="PROTEIN-L-ISOASPARTATE O-METHYLTRANSFERASE"/>
    <property type="match status" value="1"/>
</dbReference>
<dbReference type="NCBIfam" id="TIGR04364">
    <property type="entry name" value="methyltran_FxLD"/>
    <property type="match status" value="1"/>
</dbReference>
<reference evidence="12" key="1">
    <citation type="submission" date="2021-02" db="EMBL/GenBank/DDBJ databases">
        <title>Natrosporangium hydrolyticum gen. nov., sp. nov, a haloalkaliphilic actinobacterium from a soda solonchak soil.</title>
        <authorList>
            <person name="Sorokin D.Y."/>
            <person name="Khijniak T.V."/>
            <person name="Zakharycheva A.P."/>
            <person name="Boueva O.V."/>
            <person name="Ariskina E.V."/>
            <person name="Hahnke R.L."/>
            <person name="Bunk B."/>
            <person name="Sproer C."/>
            <person name="Schumann P."/>
            <person name="Evtushenko L.I."/>
            <person name="Kublanov I.V."/>
        </authorList>
    </citation>
    <scope>NUCLEOTIDE SEQUENCE</scope>
    <source>
        <strain evidence="12">DSM 106523</strain>
    </source>
</reference>
<gene>
    <name evidence="12" type="primary">fxlM</name>
    <name evidence="12" type="ORF">JQS43_21940</name>
</gene>
<dbReference type="EMBL" id="CP070499">
    <property type="protein sequence ID" value="QSB17497.1"/>
    <property type="molecule type" value="Genomic_DNA"/>
</dbReference>
<keyword evidence="8" id="KW-0949">S-adenosyl-L-methionine</keyword>
<evidence type="ECO:0000256" key="5">
    <source>
        <dbReference type="ARBA" id="ARBA00022490"/>
    </source>
</evidence>
<evidence type="ECO:0000256" key="8">
    <source>
        <dbReference type="ARBA" id="ARBA00022691"/>
    </source>
</evidence>
<evidence type="ECO:0000256" key="11">
    <source>
        <dbReference type="ARBA" id="ARBA00031350"/>
    </source>
</evidence>
<keyword evidence="6 12" id="KW-0489">Methyltransferase</keyword>